<dbReference type="PANTHER" id="PTHR12184:SF1">
    <property type="entry name" value="UBIQUINOL-CYTOCHROME-C REDUCTASE COMPLEX ASSEMBLY FACTOR 1"/>
    <property type="match status" value="1"/>
</dbReference>
<evidence type="ECO:0000313" key="5">
    <source>
        <dbReference type="Proteomes" id="UP000248021"/>
    </source>
</evidence>
<gene>
    <name evidence="4" type="ORF">C7450_106151</name>
</gene>
<evidence type="ECO:0000259" key="3">
    <source>
        <dbReference type="Pfam" id="PF03981"/>
    </source>
</evidence>
<comment type="similarity">
    <text evidence="2">Belongs to the UPF0174 family.</text>
</comment>
<evidence type="ECO:0000256" key="2">
    <source>
        <dbReference type="ARBA" id="ARBA00006436"/>
    </source>
</evidence>
<dbReference type="OrthoDB" id="7158889at2"/>
<proteinExistence type="inferred from homology"/>
<dbReference type="Pfam" id="PF03981">
    <property type="entry name" value="Ubiq_cyt_C_chap"/>
    <property type="match status" value="1"/>
</dbReference>
<accession>A0A2V3U662</accession>
<sequence length="178" mass="19925">MILKLFRSRPRDDVAASLFERVNAAARAPQLYRDGWVVDTVEGRFELLTLHAVLLLRRLRALPAPAPDLAQEFVDRLFLEIERAFREIGIGDLAVPKRMKAYAKAFYGRAASYDEALAEKDNVALCAAVERNLGVPGADVQIELALYMRAVERHLAALEFAEIVSSTSLFPDLRTVLK</sequence>
<evidence type="ECO:0000313" key="4">
    <source>
        <dbReference type="EMBL" id="PXW57978.1"/>
    </source>
</evidence>
<dbReference type="InterPro" id="IPR021150">
    <property type="entry name" value="Ubiq_cyt_c_chap"/>
</dbReference>
<evidence type="ECO:0000256" key="1">
    <source>
        <dbReference type="ARBA" id="ARBA00006407"/>
    </source>
</evidence>
<feature type="domain" description="Ubiquinol-cytochrome c chaperone" evidence="3">
    <location>
        <begin position="37"/>
        <end position="166"/>
    </location>
</feature>
<dbReference type="RefSeq" id="WP_110375567.1">
    <property type="nucleotide sequence ID" value="NZ_JAHBRY010000001.1"/>
</dbReference>
<organism evidence="4 5">
    <name type="scientific">Chelatococcus asaccharovorans</name>
    <dbReference type="NCBI Taxonomy" id="28210"/>
    <lineage>
        <taxon>Bacteria</taxon>
        <taxon>Pseudomonadati</taxon>
        <taxon>Pseudomonadota</taxon>
        <taxon>Alphaproteobacteria</taxon>
        <taxon>Hyphomicrobiales</taxon>
        <taxon>Chelatococcaceae</taxon>
        <taxon>Chelatococcus</taxon>
    </lineage>
</organism>
<protein>
    <submittedName>
        <fullName evidence="4">Cytochrome b pre-mRNA-processing protein 3</fullName>
    </submittedName>
</protein>
<dbReference type="PANTHER" id="PTHR12184">
    <property type="entry name" value="UBIQUINOL-CYTOCHROME C REDUCTASE COMPLEX ASSEMBLY FACTOR 1 FAMILY MEMBER"/>
    <property type="match status" value="1"/>
</dbReference>
<comment type="caution">
    <text evidence="4">The sequence shown here is derived from an EMBL/GenBank/DDBJ whole genome shotgun (WGS) entry which is preliminary data.</text>
</comment>
<name>A0A2V3U662_9HYPH</name>
<comment type="similarity">
    <text evidence="1">Belongs to the CBP3 family.</text>
</comment>
<keyword evidence="5" id="KW-1185">Reference proteome</keyword>
<dbReference type="AlphaFoldDB" id="A0A2V3U662"/>
<dbReference type="EMBL" id="QJJK01000006">
    <property type="protein sequence ID" value="PXW57978.1"/>
    <property type="molecule type" value="Genomic_DNA"/>
</dbReference>
<dbReference type="InterPro" id="IPR007129">
    <property type="entry name" value="Ubiqinol_cyt_c_chaperone_CPB3"/>
</dbReference>
<reference evidence="4 5" key="1">
    <citation type="submission" date="2018-05" db="EMBL/GenBank/DDBJ databases">
        <title>Genomic Encyclopedia of Type Strains, Phase IV (KMG-IV): sequencing the most valuable type-strain genomes for metagenomic binning, comparative biology and taxonomic classification.</title>
        <authorList>
            <person name="Goeker M."/>
        </authorList>
    </citation>
    <scope>NUCLEOTIDE SEQUENCE [LARGE SCALE GENOMIC DNA]</scope>
    <source>
        <strain evidence="4 5">DSM 6462</strain>
    </source>
</reference>
<dbReference type="Proteomes" id="UP000248021">
    <property type="component" value="Unassembled WGS sequence"/>
</dbReference>